<dbReference type="AlphaFoldDB" id="V2Y3Y8"/>
<sequence>MSPIRLGFVGLSSNGWAASITVPPLLEQPLSSKYTITAVSTTNPTSAKASAEKYSKLVSAQVKGYHGSTEHVADDPNVDMIAISVRTPGHVDAALPVLQAKKDLFIEWPAGLHLAGTREIAEAAKRSGVKTLVGFQTRHAAYVRKVKEILNSGKLGRIVSTSVIACWCHPGVRGPFTYEHYSYLSNPSNGATMVDIDGGHLIDILHHFFGPITCVTSHLSNQYSTIQVIDSTGKPVGPPKPQDDIHQIVFGGQFGNKDGTVVSVSIRHVMSEHSAGLFWVIDGEKGAIKIRAEGAKGPMFTWAQPEVWLNGEKQDVAQDSLAERSARYWEMFADGVQGEYATIQDALQAKKVVDAIWTSNREGRKVYL</sequence>
<dbReference type="InterPro" id="IPR000683">
    <property type="entry name" value="Gfo/Idh/MocA-like_OxRdtase_N"/>
</dbReference>
<name>V2Y3Y8_MONRO</name>
<dbReference type="Proteomes" id="UP000017559">
    <property type="component" value="Unassembled WGS sequence"/>
</dbReference>
<feature type="domain" description="Gfo/Idh/MocA-like oxidoreductase N-terminal" evidence="1">
    <location>
        <begin position="5"/>
        <end position="135"/>
    </location>
</feature>
<comment type="caution">
    <text evidence="3">The sequence shown here is derived from an EMBL/GenBank/DDBJ whole genome shotgun (WGS) entry which is preliminary data.</text>
</comment>
<dbReference type="InterPro" id="IPR036291">
    <property type="entry name" value="NAD(P)-bd_dom_sf"/>
</dbReference>
<dbReference type="EMBL" id="AWSO01000944">
    <property type="protein sequence ID" value="ESK86349.1"/>
    <property type="molecule type" value="Genomic_DNA"/>
</dbReference>
<feature type="domain" description="Gal80p-like C-terminal" evidence="2">
    <location>
        <begin position="142"/>
        <end position="291"/>
    </location>
</feature>
<dbReference type="KEGG" id="mrr:Moror_5016"/>
<dbReference type="Pfam" id="PF22685">
    <property type="entry name" value="Gal80p_C-like"/>
    <property type="match status" value="1"/>
</dbReference>
<dbReference type="Gene3D" id="3.30.360.10">
    <property type="entry name" value="Dihydrodipicolinate Reductase, domain 2"/>
    <property type="match status" value="1"/>
</dbReference>
<dbReference type="PANTHER" id="PTHR43708:SF1">
    <property type="entry name" value="GALACTOSE_LACTOSE METABOLISM REGULATORY PROTEIN GAL80"/>
    <property type="match status" value="1"/>
</dbReference>
<dbReference type="Pfam" id="PF01408">
    <property type="entry name" value="GFO_IDH_MocA"/>
    <property type="match status" value="1"/>
</dbReference>
<dbReference type="SUPFAM" id="SSF55347">
    <property type="entry name" value="Glyceraldehyde-3-phosphate dehydrogenase-like, C-terminal domain"/>
    <property type="match status" value="1"/>
</dbReference>
<evidence type="ECO:0000259" key="2">
    <source>
        <dbReference type="Pfam" id="PF22685"/>
    </source>
</evidence>
<evidence type="ECO:0000313" key="3">
    <source>
        <dbReference type="EMBL" id="ESK86349.1"/>
    </source>
</evidence>
<dbReference type="PANTHER" id="PTHR43708">
    <property type="entry name" value="CONSERVED EXPRESSED OXIDOREDUCTASE (EUROFUNG)"/>
    <property type="match status" value="1"/>
</dbReference>
<accession>V2Y3Y8</accession>
<dbReference type="Gene3D" id="3.40.50.720">
    <property type="entry name" value="NAD(P)-binding Rossmann-like Domain"/>
    <property type="match status" value="1"/>
</dbReference>
<dbReference type="HOGENOM" id="CLU_023194_25_2_1"/>
<dbReference type="GO" id="GO:0000166">
    <property type="term" value="F:nucleotide binding"/>
    <property type="evidence" value="ECO:0007669"/>
    <property type="project" value="InterPro"/>
</dbReference>
<proteinExistence type="predicted"/>
<dbReference type="InterPro" id="IPR051317">
    <property type="entry name" value="Gfo/Idh/MocA_oxidoreduct"/>
</dbReference>
<reference evidence="3 4" key="1">
    <citation type="journal article" date="2014" name="BMC Genomics">
        <title>Genome and secretome analysis of the hemibiotrophic fungal pathogen, Moniliophthora roreri, which causes frosty pod rot disease of cacao: mechanisms of the biotrophic and necrotrophic phases.</title>
        <authorList>
            <person name="Meinhardt L.W."/>
            <person name="Costa G.G.L."/>
            <person name="Thomazella D.P.T."/>
            <person name="Teixeira P.J.P.L."/>
            <person name="Carazzolle M.F."/>
            <person name="Schuster S.C."/>
            <person name="Carlson J.E."/>
            <person name="Guiltinan M.J."/>
            <person name="Mieczkowski P."/>
            <person name="Farmer A."/>
            <person name="Ramaraj T."/>
            <person name="Crozier J."/>
            <person name="Davis R.E."/>
            <person name="Shao J."/>
            <person name="Melnick R.L."/>
            <person name="Pereira G.A.G."/>
            <person name="Bailey B.A."/>
        </authorList>
    </citation>
    <scope>NUCLEOTIDE SEQUENCE [LARGE SCALE GENOMIC DNA]</scope>
    <source>
        <strain evidence="3 4">MCA 2997</strain>
    </source>
</reference>
<evidence type="ECO:0000313" key="4">
    <source>
        <dbReference type="Proteomes" id="UP000017559"/>
    </source>
</evidence>
<dbReference type="InterPro" id="IPR055080">
    <property type="entry name" value="Gal80p-like_C"/>
</dbReference>
<keyword evidence="4" id="KW-1185">Reference proteome</keyword>
<gene>
    <name evidence="3" type="ORF">Moror_5016</name>
</gene>
<organism evidence="3 4">
    <name type="scientific">Moniliophthora roreri (strain MCA 2997)</name>
    <name type="common">Cocoa frosty pod rot fungus</name>
    <name type="synonym">Crinipellis roreri</name>
    <dbReference type="NCBI Taxonomy" id="1381753"/>
    <lineage>
        <taxon>Eukaryota</taxon>
        <taxon>Fungi</taxon>
        <taxon>Dikarya</taxon>
        <taxon>Basidiomycota</taxon>
        <taxon>Agaricomycotina</taxon>
        <taxon>Agaricomycetes</taxon>
        <taxon>Agaricomycetidae</taxon>
        <taxon>Agaricales</taxon>
        <taxon>Marasmiineae</taxon>
        <taxon>Marasmiaceae</taxon>
        <taxon>Moniliophthora</taxon>
    </lineage>
</organism>
<dbReference type="SUPFAM" id="SSF51735">
    <property type="entry name" value="NAD(P)-binding Rossmann-fold domains"/>
    <property type="match status" value="1"/>
</dbReference>
<dbReference type="STRING" id="1381753.V2Y3Y8"/>
<dbReference type="OrthoDB" id="64915at2759"/>
<protein>
    <submittedName>
        <fullName evidence="3">Dimeric dihydrodiol</fullName>
    </submittedName>
</protein>
<evidence type="ECO:0000259" key="1">
    <source>
        <dbReference type="Pfam" id="PF01408"/>
    </source>
</evidence>